<feature type="binding site" evidence="5">
    <location>
        <position position="200"/>
    </location>
    <ligand>
        <name>S-adenosyl-L-methionine</name>
        <dbReference type="ChEBI" id="CHEBI:59789"/>
    </ligand>
</feature>
<evidence type="ECO:0000256" key="1">
    <source>
        <dbReference type="ARBA" id="ARBA00022603"/>
    </source>
</evidence>
<dbReference type="InterPro" id="IPR050320">
    <property type="entry name" value="N5-glutamine_MTase"/>
</dbReference>
<proteinExistence type="inferred from homology"/>
<keyword evidence="2 5" id="KW-0808">Transferase</keyword>
<dbReference type="Gene3D" id="1.10.8.10">
    <property type="entry name" value="DNA helicase RuvA subunit, C-terminal domain"/>
    <property type="match status" value="1"/>
</dbReference>
<dbReference type="AlphaFoldDB" id="A0A1L6MUX7"/>
<dbReference type="HAMAP" id="MF_02126">
    <property type="entry name" value="RF_methyltr_PrmC"/>
    <property type="match status" value="1"/>
</dbReference>
<reference evidence="8 9" key="1">
    <citation type="submission" date="2016-08" db="EMBL/GenBank/DDBJ databases">
        <title>Identification and validation of antigenic proteins from Pajaroellobacter abortibovis using de-novo genome sequence assembly and reverse vaccinology.</title>
        <authorList>
            <person name="Welly B.T."/>
            <person name="Miller M.R."/>
            <person name="Stott J.L."/>
            <person name="Blanchard M.T."/>
            <person name="Islas-Trejo A.D."/>
            <person name="O'Rourke S.M."/>
            <person name="Young A.E."/>
            <person name="Medrano J.F."/>
            <person name="Van Eenennaam A.L."/>
        </authorList>
    </citation>
    <scope>NUCLEOTIDE SEQUENCE [LARGE SCALE GENOMIC DNA]</scope>
    <source>
        <strain evidence="8 9">BTF92-0548A/99-0131</strain>
    </source>
</reference>
<comment type="catalytic activity">
    <reaction evidence="4 5">
        <text>L-glutaminyl-[peptide chain release factor] + S-adenosyl-L-methionine = N(5)-methyl-L-glutaminyl-[peptide chain release factor] + S-adenosyl-L-homocysteine + H(+)</text>
        <dbReference type="Rhea" id="RHEA:42896"/>
        <dbReference type="Rhea" id="RHEA-COMP:10271"/>
        <dbReference type="Rhea" id="RHEA-COMP:10272"/>
        <dbReference type="ChEBI" id="CHEBI:15378"/>
        <dbReference type="ChEBI" id="CHEBI:30011"/>
        <dbReference type="ChEBI" id="CHEBI:57856"/>
        <dbReference type="ChEBI" id="CHEBI:59789"/>
        <dbReference type="ChEBI" id="CHEBI:61891"/>
        <dbReference type="EC" id="2.1.1.297"/>
    </reaction>
</comment>
<dbReference type="InterPro" id="IPR004556">
    <property type="entry name" value="HemK-like"/>
</dbReference>
<dbReference type="GO" id="GO:0003676">
    <property type="term" value="F:nucleic acid binding"/>
    <property type="evidence" value="ECO:0007669"/>
    <property type="project" value="InterPro"/>
</dbReference>
<dbReference type="Pfam" id="PF05175">
    <property type="entry name" value="MTS"/>
    <property type="match status" value="1"/>
</dbReference>
<dbReference type="NCBIfam" id="TIGR03534">
    <property type="entry name" value="RF_mod_PrmC"/>
    <property type="match status" value="1"/>
</dbReference>
<dbReference type="InterPro" id="IPR019874">
    <property type="entry name" value="RF_methyltr_PrmC"/>
</dbReference>
<organism evidence="8 9">
    <name type="scientific">Pajaroellobacter abortibovis</name>
    <dbReference type="NCBI Taxonomy" id="1882918"/>
    <lineage>
        <taxon>Bacteria</taxon>
        <taxon>Pseudomonadati</taxon>
        <taxon>Myxococcota</taxon>
        <taxon>Polyangia</taxon>
        <taxon>Polyangiales</taxon>
        <taxon>Polyangiaceae</taxon>
    </lineage>
</organism>
<evidence type="ECO:0000256" key="4">
    <source>
        <dbReference type="ARBA" id="ARBA00048391"/>
    </source>
</evidence>
<evidence type="ECO:0000256" key="2">
    <source>
        <dbReference type="ARBA" id="ARBA00022679"/>
    </source>
</evidence>
<evidence type="ECO:0000313" key="9">
    <source>
        <dbReference type="Proteomes" id="UP000185544"/>
    </source>
</evidence>
<dbReference type="NCBIfam" id="TIGR00536">
    <property type="entry name" value="hemK_fam"/>
    <property type="match status" value="1"/>
</dbReference>
<sequence length="294" mass="33330">MNAKPVSPKQEVWSIEAALEWATEDLRKRYIEQPRLDAEVLLAHALHTTRIQLILEAHRILEPSELARFRACVLRRRTREPVAYICGEKEFYGRSFQVDARVLVPRPETEILVDTVLRRIGSSSLSLCGLDLCTGSGCIAITLAREWPTTVLYAVDISPSALEVAHENKLRLGAHNVVLLEGDLFKPVEGYPPFDLIVANPPYIAQKDLVDLMPDVRLFEPYLALEAGEEGLDKLQQIIVESPRFLREGGFIAVEVGRGQAECVKDWMESVRLQEIEITYDYTRVERIVSAMRH</sequence>
<dbReference type="Gene3D" id="3.40.50.150">
    <property type="entry name" value="Vaccinia Virus protein VP39"/>
    <property type="match status" value="1"/>
</dbReference>
<dbReference type="STRING" id="1882918.BCY86_00485"/>
<protein>
    <recommendedName>
        <fullName evidence="5">Release factor glutamine methyltransferase</fullName>
        <shortName evidence="5">RF MTase</shortName>
        <ecNumber evidence="5">2.1.1.297</ecNumber>
    </recommendedName>
    <alternativeName>
        <fullName evidence="5">N5-glutamine methyltransferase PrmC</fullName>
    </alternativeName>
    <alternativeName>
        <fullName evidence="5">Protein-(glutamine-N5) MTase PrmC</fullName>
    </alternativeName>
    <alternativeName>
        <fullName evidence="5">Protein-glutamine N-methyltransferase PrmC</fullName>
    </alternativeName>
</protein>
<accession>A0A1L6MUX7</accession>
<dbReference type="InterPro" id="IPR029063">
    <property type="entry name" value="SAM-dependent_MTases_sf"/>
</dbReference>
<keyword evidence="1 5" id="KW-0489">Methyltransferase</keyword>
<dbReference type="CDD" id="cd02440">
    <property type="entry name" value="AdoMet_MTases"/>
    <property type="match status" value="1"/>
</dbReference>
<dbReference type="EC" id="2.1.1.297" evidence="5"/>
<gene>
    <name evidence="5" type="primary">prmC</name>
    <name evidence="8" type="ORF">BCY86_00485</name>
</gene>
<feature type="domain" description="Release factor glutamine methyltransferase N-terminal" evidence="7">
    <location>
        <begin position="18"/>
        <end position="87"/>
    </location>
</feature>
<name>A0A1L6MUX7_9BACT</name>
<comment type="caution">
    <text evidence="5">Lacks conserved residue(s) required for the propagation of feature annotation.</text>
</comment>
<evidence type="ECO:0000313" key="8">
    <source>
        <dbReference type="EMBL" id="APR99319.1"/>
    </source>
</evidence>
<dbReference type="SUPFAM" id="SSF53335">
    <property type="entry name" value="S-adenosyl-L-methionine-dependent methyltransferases"/>
    <property type="match status" value="1"/>
</dbReference>
<comment type="similarity">
    <text evidence="5">Belongs to the protein N5-glutamine methyltransferase family. PrmC subfamily.</text>
</comment>
<dbReference type="PANTHER" id="PTHR18895">
    <property type="entry name" value="HEMK METHYLTRANSFERASE"/>
    <property type="match status" value="1"/>
</dbReference>
<evidence type="ECO:0000256" key="5">
    <source>
        <dbReference type="HAMAP-Rule" id="MF_02126"/>
    </source>
</evidence>
<feature type="domain" description="Methyltransferase small" evidence="6">
    <location>
        <begin position="125"/>
        <end position="208"/>
    </location>
</feature>
<feature type="binding site" evidence="5">
    <location>
        <position position="156"/>
    </location>
    <ligand>
        <name>S-adenosyl-L-methionine</name>
        <dbReference type="ChEBI" id="CHEBI:59789"/>
    </ligand>
</feature>
<dbReference type="GO" id="GO:0102559">
    <property type="term" value="F:peptide chain release factor N(5)-glutamine methyltransferase activity"/>
    <property type="evidence" value="ECO:0007669"/>
    <property type="project" value="UniProtKB-EC"/>
</dbReference>
<dbReference type="InterPro" id="IPR040758">
    <property type="entry name" value="PrmC_N"/>
</dbReference>
<evidence type="ECO:0000256" key="3">
    <source>
        <dbReference type="ARBA" id="ARBA00022691"/>
    </source>
</evidence>
<dbReference type="PANTHER" id="PTHR18895:SF74">
    <property type="entry name" value="MTRF1L RELEASE FACTOR GLUTAMINE METHYLTRANSFERASE"/>
    <property type="match status" value="1"/>
</dbReference>
<keyword evidence="9" id="KW-1185">Reference proteome</keyword>
<dbReference type="Proteomes" id="UP000185544">
    <property type="component" value="Chromosome"/>
</dbReference>
<dbReference type="Pfam" id="PF17827">
    <property type="entry name" value="PrmC_N"/>
    <property type="match status" value="1"/>
</dbReference>
<dbReference type="InterPro" id="IPR002052">
    <property type="entry name" value="DNA_methylase_N6_adenine_CS"/>
</dbReference>
<dbReference type="EMBL" id="CP016908">
    <property type="protein sequence ID" value="APR99319.1"/>
    <property type="molecule type" value="Genomic_DNA"/>
</dbReference>
<comment type="function">
    <text evidence="5">Methylates the class 1 translation termination release factors RF1/PrfA and RF2/PrfB on the glutamine residue of the universally conserved GGQ motif.</text>
</comment>
<evidence type="ECO:0000259" key="6">
    <source>
        <dbReference type="Pfam" id="PF05175"/>
    </source>
</evidence>
<dbReference type="KEGG" id="pabo:BCY86_00485"/>
<keyword evidence="3 5" id="KW-0949">S-adenosyl-L-methionine</keyword>
<dbReference type="InterPro" id="IPR007848">
    <property type="entry name" value="Small_mtfrase_dom"/>
</dbReference>
<dbReference type="RefSeq" id="WP_075275952.1">
    <property type="nucleotide sequence ID" value="NZ_CP016908.1"/>
</dbReference>
<evidence type="ECO:0000259" key="7">
    <source>
        <dbReference type="Pfam" id="PF17827"/>
    </source>
</evidence>
<dbReference type="PROSITE" id="PS00092">
    <property type="entry name" value="N6_MTASE"/>
    <property type="match status" value="1"/>
</dbReference>
<feature type="binding site" evidence="5">
    <location>
        <begin position="200"/>
        <end position="203"/>
    </location>
    <ligand>
        <name>substrate</name>
    </ligand>
</feature>
<dbReference type="GO" id="GO:0032259">
    <property type="term" value="P:methylation"/>
    <property type="evidence" value="ECO:0007669"/>
    <property type="project" value="UniProtKB-KW"/>
</dbReference>